<reference evidence="2 3" key="1">
    <citation type="submission" date="2019-09" db="EMBL/GenBank/DDBJ databases">
        <authorList>
            <person name="Depoorter E."/>
        </authorList>
    </citation>
    <scope>NUCLEOTIDE SEQUENCE [LARGE SCALE GENOMIC DNA]</scope>
    <source>
        <strain evidence="2 3">R-17378</strain>
    </source>
</reference>
<dbReference type="EMBL" id="CABVQG010000006">
    <property type="protein sequence ID" value="VWC60134.1"/>
    <property type="molecule type" value="Genomic_DNA"/>
</dbReference>
<dbReference type="Proteomes" id="UP000494120">
    <property type="component" value="Unassembled WGS sequence"/>
</dbReference>
<evidence type="ECO:0000256" key="1">
    <source>
        <dbReference type="SAM" id="MobiDB-lite"/>
    </source>
</evidence>
<protein>
    <submittedName>
        <fullName evidence="2">Uncharacterized protein</fullName>
    </submittedName>
</protein>
<evidence type="ECO:0000313" key="3">
    <source>
        <dbReference type="Proteomes" id="UP000494120"/>
    </source>
</evidence>
<feature type="region of interest" description="Disordered" evidence="1">
    <location>
        <begin position="135"/>
        <end position="156"/>
    </location>
</feature>
<keyword evidence="3" id="KW-1185">Reference proteome</keyword>
<accession>A0ABY6XTY9</accession>
<evidence type="ECO:0000313" key="2">
    <source>
        <dbReference type="EMBL" id="VWC60134.1"/>
    </source>
</evidence>
<sequence>MASSKRRWNSKPHRTTVIAQRLQACRPGELSPSIRFGGSEYFVRHTARLLDVLQTARRAAHAVSGYVMFLAPERASANSAENPRSDTNLRSSRVLTEFHHHLCPLSCAGGARPTAAVMSALAVARKMLRIEHLTNAPEQRTMPSLGEARTSHESTQRHSRGLLRLFEEHPTPPTTQLQVGSSAAAQRAQRSSACPNIWSNDSRRSAAFHVQLSSQRGCS</sequence>
<organism evidence="2 3">
    <name type="scientific">Burkholderia aenigmatica</name>
    <dbReference type="NCBI Taxonomy" id="2015348"/>
    <lineage>
        <taxon>Bacteria</taxon>
        <taxon>Pseudomonadati</taxon>
        <taxon>Pseudomonadota</taxon>
        <taxon>Betaproteobacteria</taxon>
        <taxon>Burkholderiales</taxon>
        <taxon>Burkholderiaceae</taxon>
        <taxon>Burkholderia</taxon>
        <taxon>Burkholderia cepacia complex</taxon>
    </lineage>
</organism>
<proteinExistence type="predicted"/>
<gene>
    <name evidence="2" type="ORF">BLA17378_02188</name>
</gene>
<name>A0ABY6XTY9_9BURK</name>
<comment type="caution">
    <text evidence="2">The sequence shown here is derived from an EMBL/GenBank/DDBJ whole genome shotgun (WGS) entry which is preliminary data.</text>
</comment>